<dbReference type="AlphaFoldDB" id="A0A9E8ZA38"/>
<dbReference type="SMART" id="SM00232">
    <property type="entry name" value="JAB_MPN"/>
    <property type="match status" value="1"/>
</dbReference>
<organism evidence="7 8">
    <name type="scientific">Thermocoleostomius sinensis A174</name>
    <dbReference type="NCBI Taxonomy" id="2016057"/>
    <lineage>
        <taxon>Bacteria</taxon>
        <taxon>Bacillati</taxon>
        <taxon>Cyanobacteriota</taxon>
        <taxon>Cyanophyceae</taxon>
        <taxon>Oculatellales</taxon>
        <taxon>Oculatellaceae</taxon>
        <taxon>Thermocoleostomius</taxon>
    </lineage>
</organism>
<keyword evidence="8" id="KW-1185">Reference proteome</keyword>
<dbReference type="PANTHER" id="PTHR34858:SF1">
    <property type="entry name" value="CYSO-CYSTEINE PEPTIDASE"/>
    <property type="match status" value="1"/>
</dbReference>
<evidence type="ECO:0000256" key="1">
    <source>
        <dbReference type="ARBA" id="ARBA00022670"/>
    </source>
</evidence>
<keyword evidence="1" id="KW-0645">Protease</keyword>
<evidence type="ECO:0000259" key="6">
    <source>
        <dbReference type="PROSITE" id="PS50249"/>
    </source>
</evidence>
<gene>
    <name evidence="7" type="ORF">OXH18_13390</name>
</gene>
<accession>A0A9E8ZA38</accession>
<dbReference type="InterPro" id="IPR028090">
    <property type="entry name" value="JAB_dom_prok"/>
</dbReference>
<dbReference type="SUPFAM" id="SSF102712">
    <property type="entry name" value="JAB1/MPN domain"/>
    <property type="match status" value="1"/>
</dbReference>
<dbReference type="InterPro" id="IPR000555">
    <property type="entry name" value="JAMM/MPN+_dom"/>
</dbReference>
<evidence type="ECO:0000313" key="7">
    <source>
        <dbReference type="EMBL" id="WAL58184.1"/>
    </source>
</evidence>
<keyword evidence="5" id="KW-0482">Metalloprotease</keyword>
<protein>
    <submittedName>
        <fullName evidence="7">M67 family metallopeptidase</fullName>
    </submittedName>
</protein>
<feature type="domain" description="MPN" evidence="6">
    <location>
        <begin position="1"/>
        <end position="151"/>
    </location>
</feature>
<dbReference type="EMBL" id="CP113797">
    <property type="protein sequence ID" value="WAL58184.1"/>
    <property type="molecule type" value="Genomic_DNA"/>
</dbReference>
<dbReference type="Proteomes" id="UP001163152">
    <property type="component" value="Chromosome"/>
</dbReference>
<reference evidence="7" key="1">
    <citation type="submission" date="2022-12" db="EMBL/GenBank/DDBJ databases">
        <title>Polyphasic identification of a Novel Hot-Spring Cyanobacterium Ocullathermofonsia sinensis gen nov. sp. nov. and Genomic Insights on its Adaptations to the Thermal Habitat.</title>
        <authorList>
            <person name="Daroch M."/>
            <person name="Tang J."/>
            <person name="Jiang Y."/>
        </authorList>
    </citation>
    <scope>NUCLEOTIDE SEQUENCE</scope>
    <source>
        <strain evidence="7">PKUAC-SCTA174</strain>
    </source>
</reference>
<keyword evidence="2" id="KW-0479">Metal-binding</keyword>
<evidence type="ECO:0000256" key="2">
    <source>
        <dbReference type="ARBA" id="ARBA00022723"/>
    </source>
</evidence>
<dbReference type="PROSITE" id="PS50249">
    <property type="entry name" value="MPN"/>
    <property type="match status" value="1"/>
</dbReference>
<dbReference type="Pfam" id="PF14464">
    <property type="entry name" value="Prok-JAB"/>
    <property type="match status" value="1"/>
</dbReference>
<evidence type="ECO:0000256" key="5">
    <source>
        <dbReference type="ARBA" id="ARBA00023049"/>
    </source>
</evidence>
<dbReference type="Gene3D" id="3.40.140.10">
    <property type="entry name" value="Cytidine Deaminase, domain 2"/>
    <property type="match status" value="1"/>
</dbReference>
<dbReference type="RefSeq" id="WP_268607585.1">
    <property type="nucleotide sequence ID" value="NZ_CP113797.1"/>
</dbReference>
<dbReference type="GO" id="GO:0008235">
    <property type="term" value="F:metalloexopeptidase activity"/>
    <property type="evidence" value="ECO:0007669"/>
    <property type="project" value="TreeGrafter"/>
</dbReference>
<evidence type="ECO:0000313" key="8">
    <source>
        <dbReference type="Proteomes" id="UP001163152"/>
    </source>
</evidence>
<dbReference type="FunFam" id="3.40.140.10:FF:000085">
    <property type="entry name" value="Mov34/MPN/PAD-1 family protein"/>
    <property type="match status" value="1"/>
</dbReference>
<proteinExistence type="predicted"/>
<dbReference type="InterPro" id="IPR037518">
    <property type="entry name" value="MPN"/>
</dbReference>
<dbReference type="KEGG" id="tsin:OXH18_13390"/>
<dbReference type="GO" id="GO:0008270">
    <property type="term" value="F:zinc ion binding"/>
    <property type="evidence" value="ECO:0007669"/>
    <property type="project" value="TreeGrafter"/>
</dbReference>
<keyword evidence="4" id="KW-0862">Zinc</keyword>
<dbReference type="CDD" id="cd08070">
    <property type="entry name" value="MPN_like"/>
    <property type="match status" value="1"/>
</dbReference>
<keyword evidence="3" id="KW-0378">Hydrolase</keyword>
<sequence length="151" mass="17622">MIAHAERTYPEECCGLLMGYVDRQSAPERRTLVEVFPVVNAWSLTVANELATVIPEALAGLKRAKTERYWIDPRDLLQAQRYARDRQFRVIGVYHSHPDHVAIPSECDRRLAWPHYSYLIVSVHQGKSQETHSWYLDDRQQFQSETLLIQD</sequence>
<evidence type="ECO:0000256" key="3">
    <source>
        <dbReference type="ARBA" id="ARBA00022801"/>
    </source>
</evidence>
<name>A0A9E8ZA38_9CYAN</name>
<evidence type="ECO:0000256" key="4">
    <source>
        <dbReference type="ARBA" id="ARBA00022833"/>
    </source>
</evidence>
<dbReference type="PANTHER" id="PTHR34858">
    <property type="entry name" value="CYSO-CYSTEINE PEPTIDASE"/>
    <property type="match status" value="1"/>
</dbReference>
<dbReference type="GO" id="GO:0006508">
    <property type="term" value="P:proteolysis"/>
    <property type="evidence" value="ECO:0007669"/>
    <property type="project" value="UniProtKB-KW"/>
</dbReference>
<dbReference type="InterPro" id="IPR051929">
    <property type="entry name" value="VirAsm_ModProt"/>
</dbReference>